<dbReference type="AlphaFoldDB" id="A0AAV5TXB4"/>
<proteinExistence type="predicted"/>
<organism evidence="3 4">
    <name type="scientific">Pristionchus entomophagus</name>
    <dbReference type="NCBI Taxonomy" id="358040"/>
    <lineage>
        <taxon>Eukaryota</taxon>
        <taxon>Metazoa</taxon>
        <taxon>Ecdysozoa</taxon>
        <taxon>Nematoda</taxon>
        <taxon>Chromadorea</taxon>
        <taxon>Rhabditida</taxon>
        <taxon>Rhabditina</taxon>
        <taxon>Diplogasteromorpha</taxon>
        <taxon>Diplogasteroidea</taxon>
        <taxon>Neodiplogasteridae</taxon>
        <taxon>Pristionchus</taxon>
    </lineage>
</organism>
<dbReference type="EMBL" id="BTSX01000005">
    <property type="protein sequence ID" value="GMS98894.1"/>
    <property type="molecule type" value="Genomic_DNA"/>
</dbReference>
<reference evidence="3" key="1">
    <citation type="submission" date="2023-10" db="EMBL/GenBank/DDBJ databases">
        <title>Genome assembly of Pristionchus species.</title>
        <authorList>
            <person name="Yoshida K."/>
            <person name="Sommer R.J."/>
        </authorList>
    </citation>
    <scope>NUCLEOTIDE SEQUENCE</scope>
    <source>
        <strain evidence="3">RS0144</strain>
    </source>
</reference>
<name>A0AAV5TXB4_9BILA</name>
<evidence type="ECO:0008006" key="5">
    <source>
        <dbReference type="Google" id="ProtNLM"/>
    </source>
</evidence>
<feature type="compositionally biased region" description="Basic residues" evidence="1">
    <location>
        <begin position="1"/>
        <end position="10"/>
    </location>
</feature>
<evidence type="ECO:0000313" key="4">
    <source>
        <dbReference type="Proteomes" id="UP001432027"/>
    </source>
</evidence>
<evidence type="ECO:0000256" key="1">
    <source>
        <dbReference type="SAM" id="MobiDB-lite"/>
    </source>
</evidence>
<dbReference type="Proteomes" id="UP001432027">
    <property type="component" value="Unassembled WGS sequence"/>
</dbReference>
<evidence type="ECO:0000313" key="3">
    <source>
        <dbReference type="EMBL" id="GMS98895.1"/>
    </source>
</evidence>
<accession>A0AAV5TXB4</accession>
<evidence type="ECO:0000313" key="2">
    <source>
        <dbReference type="EMBL" id="GMS98894.1"/>
    </source>
</evidence>
<keyword evidence="4" id="KW-1185">Reference proteome</keyword>
<gene>
    <name evidence="2" type="ORF">PENTCL1PPCAC_21069</name>
    <name evidence="3" type="ORF">PENTCL1PPCAC_21070</name>
</gene>
<sequence length="133" mass="15646">KKNQPKMRRRNRDDSLSDDLESVQVCDEPIREFDSLSALEQLSKEIMSTIIGYSPESAAELRLTSRLLRCLVDEHIRRKTVPIIRELAIEKYSSTFGVCFRGYVMVLKSHANLFELRLKLRQPQFNLHQRIKR</sequence>
<comment type="caution">
    <text evidence="3">The sequence shown here is derived from an EMBL/GenBank/DDBJ whole genome shotgun (WGS) entry which is preliminary data.</text>
</comment>
<feature type="non-terminal residue" evidence="3">
    <location>
        <position position="133"/>
    </location>
</feature>
<dbReference type="EMBL" id="BTSX01000005">
    <property type="protein sequence ID" value="GMS98895.1"/>
    <property type="molecule type" value="Genomic_DNA"/>
</dbReference>
<feature type="non-terminal residue" evidence="3">
    <location>
        <position position="1"/>
    </location>
</feature>
<protein>
    <recommendedName>
        <fullName evidence="5">F-box domain-containing protein</fullName>
    </recommendedName>
</protein>
<feature type="region of interest" description="Disordered" evidence="1">
    <location>
        <begin position="1"/>
        <end position="20"/>
    </location>
</feature>